<comment type="caution">
    <text evidence="2">The sequence shown here is derived from an EMBL/GenBank/DDBJ whole genome shotgun (WGS) entry which is preliminary data.</text>
</comment>
<evidence type="ECO:0000259" key="1">
    <source>
        <dbReference type="Pfam" id="PF23865"/>
    </source>
</evidence>
<reference evidence="2" key="1">
    <citation type="submission" date="2021-03" db="EMBL/GenBank/DDBJ databases">
        <authorList>
            <person name="Tagirdzhanova G."/>
        </authorList>
    </citation>
    <scope>NUCLEOTIDE SEQUENCE</scope>
</reference>
<dbReference type="OrthoDB" id="160645at2759"/>
<keyword evidence="3" id="KW-1185">Reference proteome</keyword>
<dbReference type="EMBL" id="CAJPDR010000478">
    <property type="protein sequence ID" value="CAF9937571.1"/>
    <property type="molecule type" value="Genomic_DNA"/>
</dbReference>
<proteinExistence type="predicted"/>
<evidence type="ECO:0000313" key="2">
    <source>
        <dbReference type="EMBL" id="CAF9937571.1"/>
    </source>
</evidence>
<dbReference type="Pfam" id="PF23865">
    <property type="entry name" value="DUF7223"/>
    <property type="match status" value="1"/>
</dbReference>
<sequence length="287" mass="31291">MLVNPKGFNATLELKAQVIKKQKIGGWFSKERSSIDSIEQEKELLTEPVPDFGFEIPGVLKLGATTVFSIGYSTSFIGSASLVFGVTASLPDDATVMVDILHHDQSFSSGFDGELVPIFDVTELTASVQFAVFTQAKLAFGLEIPKLDKQDIELVLKIPKLTYTVTAGYEESGFCSGDPRASQTGVKVIRAASIELWLEIVARFGKKWIKKKGVKALYSNKLWDFTKTLPEECVEIDIPGLWVAPTETLSGLMPFQTGLISDDTADDAADSNAWPGFFKPPLAAEVD</sequence>
<evidence type="ECO:0000313" key="3">
    <source>
        <dbReference type="Proteomes" id="UP000664203"/>
    </source>
</evidence>
<accession>A0A8H3G3R7</accession>
<name>A0A8H3G3R7_9LECA</name>
<dbReference type="AlphaFoldDB" id="A0A8H3G3R7"/>
<dbReference type="Proteomes" id="UP000664203">
    <property type="component" value="Unassembled WGS sequence"/>
</dbReference>
<gene>
    <name evidence="2" type="ORF">ALECFALPRED_007292</name>
</gene>
<organism evidence="2 3">
    <name type="scientific">Alectoria fallacina</name>
    <dbReference type="NCBI Taxonomy" id="1903189"/>
    <lineage>
        <taxon>Eukaryota</taxon>
        <taxon>Fungi</taxon>
        <taxon>Dikarya</taxon>
        <taxon>Ascomycota</taxon>
        <taxon>Pezizomycotina</taxon>
        <taxon>Lecanoromycetes</taxon>
        <taxon>OSLEUM clade</taxon>
        <taxon>Lecanoromycetidae</taxon>
        <taxon>Lecanorales</taxon>
        <taxon>Lecanorineae</taxon>
        <taxon>Parmeliaceae</taxon>
        <taxon>Alectoria</taxon>
    </lineage>
</organism>
<feature type="domain" description="DUF7223" evidence="1">
    <location>
        <begin position="36"/>
        <end position="207"/>
    </location>
</feature>
<protein>
    <recommendedName>
        <fullName evidence="1">DUF7223 domain-containing protein</fullName>
    </recommendedName>
</protein>
<dbReference type="InterPro" id="IPR055647">
    <property type="entry name" value="DUF7223"/>
</dbReference>